<dbReference type="NCBIfam" id="NF038093">
    <property type="entry name" value="GrdX"/>
    <property type="match status" value="1"/>
</dbReference>
<sequence length="123" mass="14326">MSYQIVTNNPNVKKDYKEVIFVEGSFEDVLFKVRDLVHTGFELINHPLGASLRMFFSPYRSIIVRENIDKTNNIYAETIENSIVNYQKHMSVRNVDVVNGEDYALIDAELLKSALDEYERVYN</sequence>
<evidence type="ECO:0000313" key="2">
    <source>
        <dbReference type="Proteomes" id="UP000469523"/>
    </source>
</evidence>
<proteinExistence type="predicted"/>
<accession>A0A6N7XW38</accession>
<dbReference type="Proteomes" id="UP000469523">
    <property type="component" value="Unassembled WGS sequence"/>
</dbReference>
<gene>
    <name evidence="1" type="ORF">FYJ83_04640</name>
</gene>
<evidence type="ECO:0000313" key="1">
    <source>
        <dbReference type="EMBL" id="MSU00754.1"/>
    </source>
</evidence>
<name>A0A6N7XW38_9FIRM</name>
<protein>
    <recommendedName>
        <fullName evidence="3">GrdX protein</fullName>
    </recommendedName>
</protein>
<dbReference type="EMBL" id="VUNQ01000007">
    <property type="protein sequence ID" value="MSU00754.1"/>
    <property type="molecule type" value="Genomic_DNA"/>
</dbReference>
<reference evidence="1 2" key="1">
    <citation type="submission" date="2019-09" db="EMBL/GenBank/DDBJ databases">
        <title>In-depth cultivation of the pig gut microbiome towards novel bacterial diversity and tailored functional studies.</title>
        <authorList>
            <person name="Wylensek D."/>
            <person name="Hitch T.C.A."/>
            <person name="Clavel T."/>
        </authorList>
    </citation>
    <scope>NUCLEOTIDE SEQUENCE [LARGE SCALE GENOMIC DNA]</scope>
    <source>
        <strain evidence="1 2">WCA3-693-APC-4?</strain>
    </source>
</reference>
<dbReference type="InterPro" id="IPR047735">
    <property type="entry name" value="GrdX-like"/>
</dbReference>
<organism evidence="1 2">
    <name type="scientific">Tissierella pigra</name>
    <dbReference type="NCBI Taxonomy" id="2607614"/>
    <lineage>
        <taxon>Bacteria</taxon>
        <taxon>Bacillati</taxon>
        <taxon>Bacillota</taxon>
        <taxon>Tissierellia</taxon>
        <taxon>Tissierellales</taxon>
        <taxon>Tissierellaceae</taxon>
        <taxon>Tissierella</taxon>
    </lineage>
</organism>
<dbReference type="AlphaFoldDB" id="A0A6N7XW38"/>
<keyword evidence="2" id="KW-1185">Reference proteome</keyword>
<comment type="caution">
    <text evidence="1">The sequence shown here is derived from an EMBL/GenBank/DDBJ whole genome shotgun (WGS) entry which is preliminary data.</text>
</comment>
<evidence type="ECO:0008006" key="3">
    <source>
        <dbReference type="Google" id="ProtNLM"/>
    </source>
</evidence>